<keyword evidence="10" id="KW-1185">Reference proteome</keyword>
<dbReference type="Pfam" id="PF25917">
    <property type="entry name" value="BSH_RND"/>
    <property type="match status" value="1"/>
</dbReference>
<dbReference type="InterPro" id="IPR058624">
    <property type="entry name" value="MdtA-like_HH"/>
</dbReference>
<feature type="coiled-coil region" evidence="4">
    <location>
        <begin position="98"/>
        <end position="163"/>
    </location>
</feature>
<dbReference type="InterPro" id="IPR058792">
    <property type="entry name" value="Beta-barrel_RND_2"/>
</dbReference>
<comment type="subcellular location">
    <subcellularLocation>
        <location evidence="1">Cell envelope</location>
    </subcellularLocation>
</comment>
<dbReference type="PANTHER" id="PTHR30469:SF15">
    <property type="entry name" value="HLYD FAMILY OF SECRETION PROTEINS"/>
    <property type="match status" value="1"/>
</dbReference>
<dbReference type="Gene3D" id="2.40.30.170">
    <property type="match status" value="1"/>
</dbReference>
<dbReference type="GO" id="GO:0015562">
    <property type="term" value="F:efflux transmembrane transporter activity"/>
    <property type="evidence" value="ECO:0007669"/>
    <property type="project" value="InterPro"/>
</dbReference>
<keyword evidence="3" id="KW-0813">Transport</keyword>
<feature type="domain" description="Multidrug resistance protein MdtA-like alpha-helical hairpin" evidence="5">
    <location>
        <begin position="99"/>
        <end position="167"/>
    </location>
</feature>
<dbReference type="Pfam" id="PF25954">
    <property type="entry name" value="Beta-barrel_RND_2"/>
    <property type="match status" value="1"/>
</dbReference>
<dbReference type="InterPro" id="IPR058625">
    <property type="entry name" value="MdtA-like_BSH"/>
</dbReference>
<dbReference type="SUPFAM" id="SSF111369">
    <property type="entry name" value="HlyD-like secretion proteins"/>
    <property type="match status" value="1"/>
</dbReference>
<feature type="domain" description="Multidrug resistance protein MdtA-like C-terminal permuted SH3" evidence="8">
    <location>
        <begin position="292"/>
        <end position="341"/>
    </location>
</feature>
<dbReference type="Pfam" id="PF25876">
    <property type="entry name" value="HH_MFP_RND"/>
    <property type="match status" value="1"/>
</dbReference>
<feature type="domain" description="CusB-like beta-barrel" evidence="7">
    <location>
        <begin position="206"/>
        <end position="277"/>
    </location>
</feature>
<evidence type="ECO:0000256" key="4">
    <source>
        <dbReference type="SAM" id="Coils"/>
    </source>
</evidence>
<keyword evidence="4" id="KW-0175">Coiled coil</keyword>
<reference evidence="9 10" key="1">
    <citation type="submission" date="2016-11" db="EMBL/GenBank/DDBJ databases">
        <authorList>
            <person name="Jaros S."/>
            <person name="Januszkiewicz K."/>
            <person name="Wedrychowicz H."/>
        </authorList>
    </citation>
    <scope>NUCLEOTIDE SEQUENCE [LARGE SCALE GENOMIC DNA]</scope>
    <source>
        <strain evidence="9 10">DSM 22153</strain>
    </source>
</reference>
<dbReference type="GO" id="GO:1990281">
    <property type="term" value="C:efflux pump complex"/>
    <property type="evidence" value="ECO:0007669"/>
    <property type="project" value="TreeGrafter"/>
</dbReference>
<evidence type="ECO:0000313" key="10">
    <source>
        <dbReference type="Proteomes" id="UP000186002"/>
    </source>
</evidence>
<dbReference type="Pfam" id="PF25967">
    <property type="entry name" value="RND-MFP_C"/>
    <property type="match status" value="1"/>
</dbReference>
<evidence type="ECO:0000256" key="3">
    <source>
        <dbReference type="ARBA" id="ARBA00022448"/>
    </source>
</evidence>
<name>A0A1M7BSC7_9HYPH</name>
<accession>A0A1M7BSC7</accession>
<comment type="similarity">
    <text evidence="2">Belongs to the membrane fusion protein (MFP) (TC 8.A.1) family.</text>
</comment>
<evidence type="ECO:0000256" key="2">
    <source>
        <dbReference type="ARBA" id="ARBA00009477"/>
    </source>
</evidence>
<dbReference type="Gene3D" id="2.40.50.100">
    <property type="match status" value="1"/>
</dbReference>
<evidence type="ECO:0000259" key="5">
    <source>
        <dbReference type="Pfam" id="PF25876"/>
    </source>
</evidence>
<dbReference type="Gene3D" id="1.10.287.470">
    <property type="entry name" value="Helix hairpin bin"/>
    <property type="match status" value="1"/>
</dbReference>
<dbReference type="OrthoDB" id="9813967at2"/>
<dbReference type="InterPro" id="IPR058627">
    <property type="entry name" value="MdtA-like_C"/>
</dbReference>
<gene>
    <name evidence="9" type="ORF">SAMN05444272_0948</name>
</gene>
<evidence type="ECO:0000259" key="7">
    <source>
        <dbReference type="Pfam" id="PF25954"/>
    </source>
</evidence>
<sequence length="358" mass="38160">MMSVGFRFAALASLALLTACGEEEQQVAEPIRPVLSVMAEKQWPEEAQFTGTVEPRYTTDLGFQVLGRMISRSVNVGDEVKQGQQIALLDPASLEFAVRVAEASLSAAKAQLSNAEGAEKRLQALAKTGVSSKASLDTAEQSRKTAEANVASSEADLEKAKEQLGFTRLTATYDGVVTATDASVGQVVSAGQTIVSIARLDARDAVVDVPEALISQLQGKVFEAFLQTVKGPAVKAEIREIAPQATSATRTRRVRMTLENPPPNFRLGSLVTVRSSDARDEVISLPLTSLFEEEGKTYVWRVDEASMTVEKAAVTVGRKTDVAFVVQDGVVPGQRIVTAGVHSLKPGQKVHLGGEPAL</sequence>
<dbReference type="STRING" id="735517.SAMN05444272_0948"/>
<evidence type="ECO:0000313" key="9">
    <source>
        <dbReference type="EMBL" id="SHL57847.1"/>
    </source>
</evidence>
<dbReference type="PROSITE" id="PS51257">
    <property type="entry name" value="PROKAR_LIPOPROTEIN"/>
    <property type="match status" value="1"/>
</dbReference>
<evidence type="ECO:0000259" key="8">
    <source>
        <dbReference type="Pfam" id="PF25967"/>
    </source>
</evidence>
<organism evidence="9 10">
    <name type="scientific">Roseibium suaedae</name>
    <dbReference type="NCBI Taxonomy" id="735517"/>
    <lineage>
        <taxon>Bacteria</taxon>
        <taxon>Pseudomonadati</taxon>
        <taxon>Pseudomonadota</taxon>
        <taxon>Alphaproteobacteria</taxon>
        <taxon>Hyphomicrobiales</taxon>
        <taxon>Stappiaceae</taxon>
        <taxon>Roseibium</taxon>
    </lineage>
</organism>
<evidence type="ECO:0000259" key="6">
    <source>
        <dbReference type="Pfam" id="PF25917"/>
    </source>
</evidence>
<feature type="domain" description="Multidrug resistance protein MdtA-like barrel-sandwich hybrid" evidence="6">
    <location>
        <begin position="60"/>
        <end position="194"/>
    </location>
</feature>
<dbReference type="InterPro" id="IPR006143">
    <property type="entry name" value="RND_pump_MFP"/>
</dbReference>
<dbReference type="EMBL" id="FRBW01000001">
    <property type="protein sequence ID" value="SHL57847.1"/>
    <property type="molecule type" value="Genomic_DNA"/>
</dbReference>
<dbReference type="AlphaFoldDB" id="A0A1M7BSC7"/>
<dbReference type="NCBIfam" id="TIGR01730">
    <property type="entry name" value="RND_mfp"/>
    <property type="match status" value="1"/>
</dbReference>
<dbReference type="Gene3D" id="2.40.420.20">
    <property type="match status" value="1"/>
</dbReference>
<dbReference type="Proteomes" id="UP000186002">
    <property type="component" value="Unassembled WGS sequence"/>
</dbReference>
<proteinExistence type="inferred from homology"/>
<protein>
    <submittedName>
        <fullName evidence="9">RND family efflux transporter, MFP subunit</fullName>
    </submittedName>
</protein>
<evidence type="ECO:0000256" key="1">
    <source>
        <dbReference type="ARBA" id="ARBA00004196"/>
    </source>
</evidence>
<dbReference type="PANTHER" id="PTHR30469">
    <property type="entry name" value="MULTIDRUG RESISTANCE PROTEIN MDTA"/>
    <property type="match status" value="1"/>
</dbReference>